<dbReference type="Gene3D" id="3.40.50.20">
    <property type="match status" value="1"/>
</dbReference>
<dbReference type="GO" id="GO:0005524">
    <property type="term" value="F:ATP binding"/>
    <property type="evidence" value="ECO:0007669"/>
    <property type="project" value="UniProtKB-UniRule"/>
</dbReference>
<dbReference type="InterPro" id="IPR011761">
    <property type="entry name" value="ATP-grasp"/>
</dbReference>
<gene>
    <name evidence="3" type="ORF">H3221_06305</name>
</gene>
<dbReference type="Pfam" id="PF02655">
    <property type="entry name" value="ATP-grasp_3"/>
    <property type="match status" value="1"/>
</dbReference>
<dbReference type="RefSeq" id="WP_196474335.1">
    <property type="nucleotide sequence ID" value="NZ_JACFYX020000002.1"/>
</dbReference>
<dbReference type="InterPro" id="IPR005479">
    <property type="entry name" value="CPAse_ATP-bd"/>
</dbReference>
<comment type="caution">
    <text evidence="3">The sequence shown here is derived from an EMBL/GenBank/DDBJ whole genome shotgun (WGS) entry which is preliminary data.</text>
</comment>
<feature type="domain" description="ATP-grasp" evidence="2">
    <location>
        <begin position="117"/>
        <end position="296"/>
    </location>
</feature>
<dbReference type="SUPFAM" id="SSF56059">
    <property type="entry name" value="Glutathione synthetase ATP-binding domain-like"/>
    <property type="match status" value="1"/>
</dbReference>
<keyword evidence="4" id="KW-1185">Reference proteome</keyword>
<dbReference type="PROSITE" id="PS00867">
    <property type="entry name" value="CPSASE_2"/>
    <property type="match status" value="1"/>
</dbReference>
<proteinExistence type="predicted"/>
<protein>
    <submittedName>
        <fullName evidence="3">ATP-grasp domain-containing protein</fullName>
    </submittedName>
</protein>
<evidence type="ECO:0000256" key="1">
    <source>
        <dbReference type="PROSITE-ProRule" id="PRU00409"/>
    </source>
</evidence>
<reference evidence="3" key="1">
    <citation type="submission" date="2020-07" db="EMBL/GenBank/DDBJ databases">
        <title>Pseudomonas chaetoceroseae sp. nov., a new member of the Pseudomonas oleovorans group isolated from a culture of Chaetoceros calcitrans.</title>
        <authorList>
            <person name="Girard L."/>
            <person name="Lood C."/>
            <person name="De Mot R."/>
            <person name="Baudart J."/>
        </authorList>
    </citation>
    <scope>NUCLEOTIDE SEQUENCE</scope>
    <source>
        <strain evidence="3">536</strain>
    </source>
</reference>
<evidence type="ECO:0000313" key="4">
    <source>
        <dbReference type="Proteomes" id="UP000596932"/>
    </source>
</evidence>
<dbReference type="AlphaFoldDB" id="A0A931CWF7"/>
<dbReference type="GO" id="GO:0046872">
    <property type="term" value="F:metal ion binding"/>
    <property type="evidence" value="ECO:0007669"/>
    <property type="project" value="InterPro"/>
</dbReference>
<accession>A0A931CWF7</accession>
<sequence>MHVLILGARAPACLEWAHAFAASGWTVSVGDSLAWPLARSSRAVHRFVRLPEPRSKPQAWVDALAERIRQDAIDLLLPTCEEVFYLAHGLPQLAPLCRVLTSDFELLHRLHHKGRFAEMTRGWHVAAPETRLLQRHEDCLALANESRDWVFKPAYSRFASRTLIRPDPRTVRTLHPTPDQPWVAQRFIAGDEHCSFSLLVDGQIRAHACYRPLYRVGRGSGIYFQPAQPAAVRAFVEAFGQATGYSGQVGFDFIADAEGDFHVLECNPRATSGIHLFDDQPTALVNTLSTTGEPLLPSSTPRMVALAMLLIGAPRHLASRTFWSDYRAARDVILRDGDLGPLAGQLLGVGEIAMRALMRRRGLLAASTADIEWDGQSLAGTPGS</sequence>
<dbReference type="Proteomes" id="UP000596932">
    <property type="component" value="Unassembled WGS sequence"/>
</dbReference>
<organism evidence="3 4">
    <name type="scientific">Pseudomonas chaetocerotis</name>
    <dbReference type="NCBI Taxonomy" id="2758695"/>
    <lineage>
        <taxon>Bacteria</taxon>
        <taxon>Pseudomonadati</taxon>
        <taxon>Pseudomonadota</taxon>
        <taxon>Gammaproteobacteria</taxon>
        <taxon>Pseudomonadales</taxon>
        <taxon>Pseudomonadaceae</taxon>
        <taxon>Pseudomonas</taxon>
    </lineage>
</organism>
<keyword evidence="1" id="KW-0547">Nucleotide-binding</keyword>
<name>A0A931CWF7_9PSED</name>
<dbReference type="PROSITE" id="PS50975">
    <property type="entry name" value="ATP_GRASP"/>
    <property type="match status" value="1"/>
</dbReference>
<keyword evidence="1" id="KW-0067">ATP-binding</keyword>
<evidence type="ECO:0000259" key="2">
    <source>
        <dbReference type="PROSITE" id="PS50975"/>
    </source>
</evidence>
<dbReference type="EMBL" id="JACFYX010000004">
    <property type="protein sequence ID" value="MBG0834722.1"/>
    <property type="molecule type" value="Genomic_DNA"/>
</dbReference>
<dbReference type="Gene3D" id="3.30.470.20">
    <property type="entry name" value="ATP-grasp fold, B domain"/>
    <property type="match status" value="1"/>
</dbReference>
<dbReference type="InterPro" id="IPR003806">
    <property type="entry name" value="ATP-grasp_PylC-type"/>
</dbReference>
<evidence type="ECO:0000313" key="3">
    <source>
        <dbReference type="EMBL" id="MBG0834722.1"/>
    </source>
</evidence>